<reference evidence="1 2" key="1">
    <citation type="journal article" date="2013" name="Genome Announc.">
        <title>Draft Genome Sequence of Sphingobium lactosutens Strain DS20T, Isolated from a Hexachlorocyclohexane Dumpsite.</title>
        <authorList>
            <person name="Kumar R."/>
            <person name="Dwivedi V."/>
            <person name="Negi V."/>
            <person name="Khurana J.P."/>
            <person name="Lal R."/>
        </authorList>
    </citation>
    <scope>NUCLEOTIDE SEQUENCE [LARGE SCALE GENOMIC DNA]</scope>
    <source>
        <strain evidence="1 2">DS20</strain>
    </source>
</reference>
<gene>
    <name evidence="1" type="ORF">RLDS_24455</name>
</gene>
<proteinExistence type="predicted"/>
<evidence type="ECO:0000313" key="1">
    <source>
        <dbReference type="EMBL" id="EQB11047.1"/>
    </source>
</evidence>
<name>T0HDH4_9SPHN</name>
<organism evidence="1 2">
    <name type="scientific">Sphingobium lactosutens DS20</name>
    <dbReference type="NCBI Taxonomy" id="1331060"/>
    <lineage>
        <taxon>Bacteria</taxon>
        <taxon>Pseudomonadati</taxon>
        <taxon>Pseudomonadota</taxon>
        <taxon>Alphaproteobacteria</taxon>
        <taxon>Sphingomonadales</taxon>
        <taxon>Sphingomonadaceae</taxon>
        <taxon>Sphingobium</taxon>
    </lineage>
</organism>
<comment type="caution">
    <text evidence="1">The sequence shown here is derived from an EMBL/GenBank/DDBJ whole genome shotgun (WGS) entry which is preliminary data.</text>
</comment>
<keyword evidence="2" id="KW-1185">Reference proteome</keyword>
<protein>
    <submittedName>
        <fullName evidence="1">Uncharacterized protein</fullName>
    </submittedName>
</protein>
<accession>T0HDH4</accession>
<evidence type="ECO:0000313" key="2">
    <source>
        <dbReference type="Proteomes" id="UP000015531"/>
    </source>
</evidence>
<sequence length="30" mass="3352">MISEIILMEAGHDPGLCDSFWIDIGSAWDE</sequence>
<dbReference type="Proteomes" id="UP000015531">
    <property type="component" value="Unassembled WGS sequence"/>
</dbReference>
<dbReference type="EMBL" id="ATDP01000108">
    <property type="protein sequence ID" value="EQB11047.1"/>
    <property type="molecule type" value="Genomic_DNA"/>
</dbReference>
<dbReference type="AlphaFoldDB" id="T0HDH4"/>